<evidence type="ECO:0000256" key="1">
    <source>
        <dbReference type="SAM" id="MobiDB-lite"/>
    </source>
</evidence>
<dbReference type="AlphaFoldDB" id="A5DY63"/>
<evidence type="ECO:0000313" key="2">
    <source>
        <dbReference type="EMBL" id="EDK44121.1"/>
    </source>
</evidence>
<proteinExistence type="predicted"/>
<sequence>MQMLVEHRMPNDINIVLPVSPATATTASPTTSTSTATATATATATVNANATTITSMSSSNSPTNSTFKSTTKRKRSESLTISSFDHFLSASAPVPVTSSFTNRGPLLQLPSALETNVLRQALAAGATTGTSDTCSTTTTNANANATIRASTKPRASPSPPPSGLSTNDSKAISVPRRRMENKTRSPGRLLPSSTASSTAALENKICQWYCCSCGQSYGSVLYKDNNTNLQRSNSLNEECTESSINSTVANNTSQNLNTAANTTTSNLGSSNSSAAAAATSSSSSSSNYVFDNLRYYSLVVFQDHKHVIMNSPKLQKAEGYFDHRSTQSQISYNSAAIRNADGNVQTNSTTPCTSHTNLTHLDTTCPESPTIKPHTPILLPLHLDLNNSSTGLIEYQDRVILNTPSRFTCHRCDHMMCPYCLKLRFKDLDI</sequence>
<dbReference type="GeneID" id="5234024"/>
<dbReference type="EMBL" id="CH981525">
    <property type="protein sequence ID" value="EDK44121.1"/>
    <property type="molecule type" value="Genomic_DNA"/>
</dbReference>
<dbReference type="Proteomes" id="UP000001996">
    <property type="component" value="Unassembled WGS sequence"/>
</dbReference>
<dbReference type="OrthoDB" id="4020802at2759"/>
<dbReference type="KEGG" id="lel:PVL30_002312"/>
<gene>
    <name evidence="2" type="ORF">LELG_02300</name>
</gene>
<reference evidence="2 3" key="1">
    <citation type="journal article" date="2009" name="Nature">
        <title>Evolution of pathogenicity and sexual reproduction in eight Candida genomes.</title>
        <authorList>
            <person name="Butler G."/>
            <person name="Rasmussen M.D."/>
            <person name="Lin M.F."/>
            <person name="Santos M.A."/>
            <person name="Sakthikumar S."/>
            <person name="Munro C.A."/>
            <person name="Rheinbay E."/>
            <person name="Grabherr M."/>
            <person name="Forche A."/>
            <person name="Reedy J.L."/>
            <person name="Agrafioti I."/>
            <person name="Arnaud M.B."/>
            <person name="Bates S."/>
            <person name="Brown A.J."/>
            <person name="Brunke S."/>
            <person name="Costanzo M.C."/>
            <person name="Fitzpatrick D.A."/>
            <person name="de Groot P.W."/>
            <person name="Harris D."/>
            <person name="Hoyer L.L."/>
            <person name="Hube B."/>
            <person name="Klis F.M."/>
            <person name="Kodira C."/>
            <person name="Lennard N."/>
            <person name="Logue M.E."/>
            <person name="Martin R."/>
            <person name="Neiman A.M."/>
            <person name="Nikolaou E."/>
            <person name="Quail M.A."/>
            <person name="Quinn J."/>
            <person name="Santos M.C."/>
            <person name="Schmitzberger F.F."/>
            <person name="Sherlock G."/>
            <person name="Shah P."/>
            <person name="Silverstein K.A."/>
            <person name="Skrzypek M.S."/>
            <person name="Soll D."/>
            <person name="Staggs R."/>
            <person name="Stansfield I."/>
            <person name="Stumpf M.P."/>
            <person name="Sudbery P.E."/>
            <person name="Srikantha T."/>
            <person name="Zeng Q."/>
            <person name="Berman J."/>
            <person name="Berriman M."/>
            <person name="Heitman J."/>
            <person name="Gow N.A."/>
            <person name="Lorenz M.C."/>
            <person name="Birren B.W."/>
            <person name="Kellis M."/>
            <person name="Cuomo C.A."/>
        </authorList>
    </citation>
    <scope>NUCLEOTIDE SEQUENCE [LARGE SCALE GENOMIC DNA]</scope>
    <source>
        <strain evidence="3">ATCC 11503 / BCRC 21390 / CBS 2605 / JCM 1781 / NBRC 1676 / NRRL YB-4239</strain>
    </source>
</reference>
<feature type="region of interest" description="Disordered" evidence="1">
    <location>
        <begin position="126"/>
        <end position="194"/>
    </location>
</feature>
<organism evidence="2 3">
    <name type="scientific">Lodderomyces elongisporus (strain ATCC 11503 / CBS 2605 / JCM 1781 / NBRC 1676 / NRRL YB-4239)</name>
    <name type="common">Yeast</name>
    <name type="synonym">Saccharomyces elongisporus</name>
    <dbReference type="NCBI Taxonomy" id="379508"/>
    <lineage>
        <taxon>Eukaryota</taxon>
        <taxon>Fungi</taxon>
        <taxon>Dikarya</taxon>
        <taxon>Ascomycota</taxon>
        <taxon>Saccharomycotina</taxon>
        <taxon>Pichiomycetes</taxon>
        <taxon>Debaryomycetaceae</taxon>
        <taxon>Candida/Lodderomyces clade</taxon>
        <taxon>Lodderomyces</taxon>
    </lineage>
</organism>
<keyword evidence="3" id="KW-1185">Reference proteome</keyword>
<dbReference type="InParanoid" id="A5DY63"/>
<dbReference type="HOGENOM" id="CLU_637893_0_0_1"/>
<feature type="compositionally biased region" description="Low complexity" evidence="1">
    <location>
        <begin position="126"/>
        <end position="150"/>
    </location>
</feature>
<evidence type="ECO:0000313" key="3">
    <source>
        <dbReference type="Proteomes" id="UP000001996"/>
    </source>
</evidence>
<accession>A5DY63</accession>
<name>A5DY63_LODEL</name>
<protein>
    <submittedName>
        <fullName evidence="2">Uncharacterized protein</fullName>
    </submittedName>
</protein>